<comment type="caution">
    <text evidence="9">The sequence shown here is derived from an EMBL/GenBank/DDBJ whole genome shotgun (WGS) entry which is preliminary data.</text>
</comment>
<comment type="similarity">
    <text evidence="2">Belongs to the polysaccharide synthase family.</text>
</comment>
<name>A0ABT2Z9V8_9RHOB</name>
<evidence type="ECO:0000256" key="1">
    <source>
        <dbReference type="ARBA" id="ARBA00004651"/>
    </source>
</evidence>
<gene>
    <name evidence="9" type="ORF">OEW28_04120</name>
</gene>
<comment type="subcellular location">
    <subcellularLocation>
        <location evidence="1">Cell membrane</location>
        <topology evidence="1">Multi-pass membrane protein</topology>
    </subcellularLocation>
</comment>
<sequence>MRFARRAMRFLAPVRSSSALGAAAMSGEPTTPGKITERLASGALLTIGGHFGGQMIRLIGNLILSRILFPEAFGLMTLVTVVLVGVAMFSDIGIAPSIQQSKRGDDPDFLDTAWTLQLIRFSSLWVVCCILAWPAGAFFNEPMLTQLLPVAALSLVIAGFLPTRIHTASRHLLIGRLTAIDLASQAIGLIAIIVLALITRSVWAMPIGNVFGVFIKLILADRYLPGARNRFRWEKEARHELVHFGKWIFLSTACSFLLSQSDKIILGKFISIEGIGIYNVGFFMATAPMAIAIAINSRLTLPLCRDHPPGQSADNFRVVRRFRFRFSFAALSCQIVLALLGVTIIDILYDDRFLASGGVVVAVALMNLPYIIGITYEGPALAAADSRAVFMLNLTRAVLQTGLFLAGVELGGLQGAFIGYALAHLLSHGVVIHVARKHKAWDPLHDAVMLLLSIGGAALALWVNSGAILMLSNFVR</sequence>
<feature type="chain" id="PRO_5045371479" evidence="8">
    <location>
        <begin position="22"/>
        <end position="476"/>
    </location>
</feature>
<feature type="transmembrane region" description="Helical" evidence="7">
    <location>
        <begin position="203"/>
        <end position="220"/>
    </location>
</feature>
<dbReference type="InterPro" id="IPR050833">
    <property type="entry name" value="Poly_Biosynth_Transport"/>
</dbReference>
<keyword evidence="6 7" id="KW-0472">Membrane</keyword>
<evidence type="ECO:0000256" key="6">
    <source>
        <dbReference type="ARBA" id="ARBA00023136"/>
    </source>
</evidence>
<reference evidence="9 10" key="1">
    <citation type="submission" date="2022-10" db="EMBL/GenBank/DDBJ databases">
        <title>Defluviimonas sp. nov., isolated from ocean surface water.</title>
        <authorList>
            <person name="He W."/>
            <person name="Wang L."/>
            <person name="Zhang D.-F."/>
        </authorList>
    </citation>
    <scope>NUCLEOTIDE SEQUENCE [LARGE SCALE GENOMIC DNA]</scope>
    <source>
        <strain evidence="9 10">WL0002</strain>
    </source>
</reference>
<dbReference type="PANTHER" id="PTHR30250:SF10">
    <property type="entry name" value="LIPOPOLYSACCHARIDE BIOSYNTHESIS PROTEIN WZXC"/>
    <property type="match status" value="1"/>
</dbReference>
<feature type="transmembrane region" description="Helical" evidence="7">
    <location>
        <begin position="355"/>
        <end position="376"/>
    </location>
</feature>
<evidence type="ECO:0000256" key="4">
    <source>
        <dbReference type="ARBA" id="ARBA00022692"/>
    </source>
</evidence>
<feature type="transmembrane region" description="Helical" evidence="7">
    <location>
        <begin position="118"/>
        <end position="137"/>
    </location>
</feature>
<feature type="transmembrane region" description="Helical" evidence="7">
    <location>
        <begin position="72"/>
        <end position="98"/>
    </location>
</feature>
<dbReference type="Pfam" id="PF13440">
    <property type="entry name" value="Polysacc_synt_3"/>
    <property type="match status" value="1"/>
</dbReference>
<feature type="transmembrane region" description="Helical" evidence="7">
    <location>
        <begin position="270"/>
        <end position="295"/>
    </location>
</feature>
<feature type="transmembrane region" description="Helical" evidence="7">
    <location>
        <begin position="326"/>
        <end position="349"/>
    </location>
</feature>
<feature type="transmembrane region" description="Helical" evidence="7">
    <location>
        <begin position="143"/>
        <end position="161"/>
    </location>
</feature>
<accession>A0ABT2Z9V8</accession>
<evidence type="ECO:0000256" key="5">
    <source>
        <dbReference type="ARBA" id="ARBA00022989"/>
    </source>
</evidence>
<dbReference type="Proteomes" id="UP001652542">
    <property type="component" value="Unassembled WGS sequence"/>
</dbReference>
<keyword evidence="3" id="KW-1003">Cell membrane</keyword>
<keyword evidence="4 7" id="KW-0812">Transmembrane</keyword>
<feature type="transmembrane region" description="Helical" evidence="7">
    <location>
        <begin position="447"/>
        <end position="471"/>
    </location>
</feature>
<evidence type="ECO:0000313" key="10">
    <source>
        <dbReference type="Proteomes" id="UP001652542"/>
    </source>
</evidence>
<feature type="transmembrane region" description="Helical" evidence="7">
    <location>
        <begin position="173"/>
        <end position="197"/>
    </location>
</feature>
<keyword evidence="5 7" id="KW-1133">Transmembrane helix</keyword>
<evidence type="ECO:0000256" key="7">
    <source>
        <dbReference type="SAM" id="Phobius"/>
    </source>
</evidence>
<keyword evidence="8" id="KW-0732">Signal</keyword>
<evidence type="ECO:0000313" key="9">
    <source>
        <dbReference type="EMBL" id="MCV2867805.1"/>
    </source>
</evidence>
<feature type="signal peptide" evidence="8">
    <location>
        <begin position="1"/>
        <end position="21"/>
    </location>
</feature>
<evidence type="ECO:0000256" key="3">
    <source>
        <dbReference type="ARBA" id="ARBA00022475"/>
    </source>
</evidence>
<dbReference type="PANTHER" id="PTHR30250">
    <property type="entry name" value="PST FAMILY PREDICTED COLANIC ACID TRANSPORTER"/>
    <property type="match status" value="1"/>
</dbReference>
<feature type="transmembrane region" description="Helical" evidence="7">
    <location>
        <begin position="241"/>
        <end position="258"/>
    </location>
</feature>
<evidence type="ECO:0000256" key="8">
    <source>
        <dbReference type="SAM" id="SignalP"/>
    </source>
</evidence>
<proteinExistence type="inferred from homology"/>
<evidence type="ECO:0000256" key="2">
    <source>
        <dbReference type="ARBA" id="ARBA00007430"/>
    </source>
</evidence>
<keyword evidence="10" id="KW-1185">Reference proteome</keyword>
<dbReference type="EMBL" id="JAOWKY010000001">
    <property type="protein sequence ID" value="MCV2867805.1"/>
    <property type="molecule type" value="Genomic_DNA"/>
</dbReference>
<organism evidence="9 10">
    <name type="scientific">Albidovulum marisflavi</name>
    <dbReference type="NCBI Taxonomy" id="2984159"/>
    <lineage>
        <taxon>Bacteria</taxon>
        <taxon>Pseudomonadati</taxon>
        <taxon>Pseudomonadota</taxon>
        <taxon>Alphaproteobacteria</taxon>
        <taxon>Rhodobacterales</taxon>
        <taxon>Paracoccaceae</taxon>
        <taxon>Albidovulum</taxon>
    </lineage>
</organism>
<protein>
    <submittedName>
        <fullName evidence="9">Oligosaccharide flippase family protein</fullName>
    </submittedName>
</protein>